<dbReference type="EMBL" id="FORC01000002">
    <property type="protein sequence ID" value="SFI59576.1"/>
    <property type="molecule type" value="Genomic_DNA"/>
</dbReference>
<reference evidence="3" key="1">
    <citation type="submission" date="2016-10" db="EMBL/GenBank/DDBJ databases">
        <authorList>
            <person name="Varghese N."/>
            <person name="Submissions S."/>
        </authorList>
    </citation>
    <scope>NUCLEOTIDE SEQUENCE [LARGE SCALE GENOMIC DNA]</scope>
    <source>
        <strain evidence="3">LMG 22563</strain>
    </source>
</reference>
<protein>
    <submittedName>
        <fullName evidence="2">Uncharacterized protein</fullName>
    </submittedName>
</protein>
<keyword evidence="3" id="KW-1185">Reference proteome</keyword>
<dbReference type="STRING" id="289370.SAMN05216602_1845"/>
<dbReference type="RefSeq" id="WP_074882543.1">
    <property type="nucleotide sequence ID" value="NZ_VZPI01000001.1"/>
</dbReference>
<name>A0A1I3JHD0_9GAMM</name>
<organism evidence="2 3">
    <name type="scientific">Phytopseudomonas argentinensis</name>
    <dbReference type="NCBI Taxonomy" id="289370"/>
    <lineage>
        <taxon>Bacteria</taxon>
        <taxon>Pseudomonadati</taxon>
        <taxon>Pseudomonadota</taxon>
        <taxon>Gammaproteobacteria</taxon>
        <taxon>Pseudomonadales</taxon>
        <taxon>Pseudomonadaceae</taxon>
        <taxon>Phytopseudomonas</taxon>
    </lineage>
</organism>
<dbReference type="AlphaFoldDB" id="A0A1I3JHD0"/>
<evidence type="ECO:0000313" key="2">
    <source>
        <dbReference type="EMBL" id="SFI59576.1"/>
    </source>
</evidence>
<dbReference type="PROSITE" id="PS51257">
    <property type="entry name" value="PROKAR_LIPOPROTEIN"/>
    <property type="match status" value="1"/>
</dbReference>
<proteinExistence type="predicted"/>
<gene>
    <name evidence="2" type="ORF">SAMN05216602_1845</name>
</gene>
<sequence>MMMSDDKPPQPGTATAPPIVGQGCVQRFDPEALSDEDGTAFEGAEALWQRTQAEKQQSDK</sequence>
<dbReference type="Proteomes" id="UP000183018">
    <property type="component" value="Unassembled WGS sequence"/>
</dbReference>
<evidence type="ECO:0000313" key="3">
    <source>
        <dbReference type="Proteomes" id="UP000183018"/>
    </source>
</evidence>
<feature type="region of interest" description="Disordered" evidence="1">
    <location>
        <begin position="1"/>
        <end position="22"/>
    </location>
</feature>
<accession>A0A1I3JHD0</accession>
<evidence type="ECO:0000256" key="1">
    <source>
        <dbReference type="SAM" id="MobiDB-lite"/>
    </source>
</evidence>